<name>A0ABV8SPV7_9GAMM</name>
<accession>A0ABV8SPV7</accession>
<dbReference type="Gene3D" id="3.40.50.620">
    <property type="entry name" value="HUPs"/>
    <property type="match status" value="2"/>
</dbReference>
<evidence type="ECO:0000256" key="1">
    <source>
        <dbReference type="ARBA" id="ARBA00008791"/>
    </source>
</evidence>
<dbReference type="Pfam" id="PF00582">
    <property type="entry name" value="Usp"/>
    <property type="match status" value="2"/>
</dbReference>
<dbReference type="RefSeq" id="WP_380596469.1">
    <property type="nucleotide sequence ID" value="NZ_JBHSDU010000003.1"/>
</dbReference>
<evidence type="ECO:0000259" key="2">
    <source>
        <dbReference type="Pfam" id="PF00582"/>
    </source>
</evidence>
<gene>
    <name evidence="3" type="ORF">ACFPN2_10010</name>
</gene>
<feature type="domain" description="UspA" evidence="2">
    <location>
        <begin position="3"/>
        <end position="130"/>
    </location>
</feature>
<dbReference type="InterPro" id="IPR006015">
    <property type="entry name" value="Universal_stress_UspA"/>
</dbReference>
<dbReference type="InterPro" id="IPR006016">
    <property type="entry name" value="UspA"/>
</dbReference>
<evidence type="ECO:0000313" key="4">
    <source>
        <dbReference type="Proteomes" id="UP001595904"/>
    </source>
</evidence>
<evidence type="ECO:0000313" key="3">
    <source>
        <dbReference type="EMBL" id="MFC4309415.1"/>
    </source>
</evidence>
<dbReference type="SUPFAM" id="SSF52402">
    <property type="entry name" value="Adenine nucleotide alpha hydrolases-like"/>
    <property type="match status" value="2"/>
</dbReference>
<keyword evidence="4" id="KW-1185">Reference proteome</keyword>
<dbReference type="PANTHER" id="PTHR46268">
    <property type="entry name" value="STRESS RESPONSE PROTEIN NHAX"/>
    <property type="match status" value="1"/>
</dbReference>
<sequence>MPRLLCATDLLPKSEVAIDRAGLLAQQLQAQLSLMHVVSPMTSERNLEKALQLAITGLTTRARPPAWRAGPLPEVAVRAGNPARLIIDAIDKHSVDLLVIGPHRKRSMRDVLEGTIAEKILNTRQCPLLIASQPADAEYRQVLLALDVTEESGTAVRAAESLILNSRAQAMVMHVCEPPYQGMLRSAGVGNQEVVSYVNHSRREAAAEIRDLLRRTSVDHTRYGVVIGDSHPVRAIRRAVEMYQPDLLVMGTSGGRLRRALIGSVASQVMEAAGCDVLVVPRGSMAARPSSLH</sequence>
<dbReference type="Proteomes" id="UP001595904">
    <property type="component" value="Unassembled WGS sequence"/>
</dbReference>
<dbReference type="InterPro" id="IPR014729">
    <property type="entry name" value="Rossmann-like_a/b/a_fold"/>
</dbReference>
<comment type="similarity">
    <text evidence="1">Belongs to the universal stress protein A family.</text>
</comment>
<dbReference type="PRINTS" id="PR01438">
    <property type="entry name" value="UNVRSLSTRESS"/>
</dbReference>
<comment type="caution">
    <text evidence="3">The sequence shown here is derived from an EMBL/GenBank/DDBJ whole genome shotgun (WGS) entry which is preliminary data.</text>
</comment>
<dbReference type="EMBL" id="JBHSDU010000003">
    <property type="protein sequence ID" value="MFC4309415.1"/>
    <property type="molecule type" value="Genomic_DNA"/>
</dbReference>
<dbReference type="CDD" id="cd00293">
    <property type="entry name" value="USP-like"/>
    <property type="match status" value="2"/>
</dbReference>
<organism evidence="3 4">
    <name type="scientific">Steroidobacter flavus</name>
    <dbReference type="NCBI Taxonomy" id="1842136"/>
    <lineage>
        <taxon>Bacteria</taxon>
        <taxon>Pseudomonadati</taxon>
        <taxon>Pseudomonadota</taxon>
        <taxon>Gammaproteobacteria</taxon>
        <taxon>Steroidobacterales</taxon>
        <taxon>Steroidobacteraceae</taxon>
        <taxon>Steroidobacter</taxon>
    </lineage>
</organism>
<reference evidence="4" key="1">
    <citation type="journal article" date="2019" name="Int. J. Syst. Evol. Microbiol.">
        <title>The Global Catalogue of Microorganisms (GCM) 10K type strain sequencing project: providing services to taxonomists for standard genome sequencing and annotation.</title>
        <authorList>
            <consortium name="The Broad Institute Genomics Platform"/>
            <consortium name="The Broad Institute Genome Sequencing Center for Infectious Disease"/>
            <person name="Wu L."/>
            <person name="Ma J."/>
        </authorList>
    </citation>
    <scope>NUCLEOTIDE SEQUENCE [LARGE SCALE GENOMIC DNA]</scope>
    <source>
        <strain evidence="4">CGMCC 1.10759</strain>
    </source>
</reference>
<protein>
    <submittedName>
        <fullName evidence="3">Universal stress protein</fullName>
    </submittedName>
</protein>
<proteinExistence type="inferred from homology"/>
<feature type="domain" description="UspA" evidence="2">
    <location>
        <begin position="139"/>
        <end position="281"/>
    </location>
</feature>
<dbReference type="PANTHER" id="PTHR46268:SF6">
    <property type="entry name" value="UNIVERSAL STRESS PROTEIN UP12"/>
    <property type="match status" value="1"/>
</dbReference>